<evidence type="ECO:0000313" key="3">
    <source>
        <dbReference type="EMBL" id="MTW21545.1"/>
    </source>
</evidence>
<dbReference type="Proteomes" id="UP000434044">
    <property type="component" value="Unassembled WGS sequence"/>
</dbReference>
<dbReference type="InterPro" id="IPR007296">
    <property type="entry name" value="DUF403"/>
</dbReference>
<dbReference type="InterPro" id="IPR051680">
    <property type="entry name" value="ATP-dep_Glu-Cys_Ligase-2"/>
</dbReference>
<feature type="domain" description="DUF403" evidence="1">
    <location>
        <begin position="518"/>
        <end position="843"/>
    </location>
</feature>
<proteinExistence type="predicted"/>
<dbReference type="Pfam" id="PF14403">
    <property type="entry name" value="CP_ATPgrasp_2"/>
    <property type="match status" value="1"/>
</dbReference>
<dbReference type="InterPro" id="IPR025841">
    <property type="entry name" value="CP_ATPgrasp_2"/>
</dbReference>
<dbReference type="Pfam" id="PF04168">
    <property type="entry name" value="Alpha-E"/>
    <property type="match status" value="1"/>
</dbReference>
<accession>A0A6N8EBJ2</accession>
<organism evidence="3 4">
    <name type="scientific">Allochromatium palmeri</name>
    <dbReference type="NCBI Taxonomy" id="231048"/>
    <lineage>
        <taxon>Bacteria</taxon>
        <taxon>Pseudomonadati</taxon>
        <taxon>Pseudomonadota</taxon>
        <taxon>Gammaproteobacteria</taxon>
        <taxon>Chromatiales</taxon>
        <taxon>Chromatiaceae</taxon>
        <taxon>Allochromatium</taxon>
    </lineage>
</organism>
<dbReference type="PANTHER" id="PTHR34595">
    <property type="entry name" value="BLR5612 PROTEIN"/>
    <property type="match status" value="1"/>
</dbReference>
<dbReference type="PANTHER" id="PTHR34595:SF2">
    <property type="entry name" value="BLR2978 PROTEIN"/>
    <property type="match status" value="1"/>
</dbReference>
<gene>
    <name evidence="3" type="ORF">GJ668_10640</name>
</gene>
<dbReference type="SUPFAM" id="SSF56059">
    <property type="entry name" value="Glutathione synthetase ATP-binding domain-like"/>
    <property type="match status" value="1"/>
</dbReference>
<dbReference type="AlphaFoldDB" id="A0A6N8EBJ2"/>
<protein>
    <submittedName>
        <fullName evidence="3">Uncharacterized protein</fullName>
    </submittedName>
</protein>
<dbReference type="EMBL" id="WNKT01000020">
    <property type="protein sequence ID" value="MTW21545.1"/>
    <property type="molecule type" value="Genomic_DNA"/>
</dbReference>
<evidence type="ECO:0000313" key="4">
    <source>
        <dbReference type="Proteomes" id="UP000434044"/>
    </source>
</evidence>
<comment type="caution">
    <text evidence="3">The sequence shown here is derived from an EMBL/GenBank/DDBJ whole genome shotgun (WGS) entry which is preliminary data.</text>
</comment>
<feature type="domain" description="Circularly permuted ATP-grasp type 2" evidence="2">
    <location>
        <begin position="92"/>
        <end position="467"/>
    </location>
</feature>
<name>A0A6N8EBJ2_9GAMM</name>
<evidence type="ECO:0000259" key="2">
    <source>
        <dbReference type="Pfam" id="PF14403"/>
    </source>
</evidence>
<dbReference type="Gene3D" id="3.40.50.11290">
    <property type="match status" value="1"/>
</dbReference>
<dbReference type="OrthoDB" id="9804079at2"/>
<dbReference type="RefSeq" id="WP_155450129.1">
    <property type="nucleotide sequence ID" value="NZ_WNKT01000020.1"/>
</dbReference>
<reference evidence="3 4" key="1">
    <citation type="submission" date="2019-11" db="EMBL/GenBank/DDBJ databases">
        <title>Whole-genome sequence of the anaerobic purple sulfur bacterium Allochromatium palmeri DSM 15591.</title>
        <authorList>
            <person name="Kyndt J.A."/>
            <person name="Meyer T.E."/>
        </authorList>
    </citation>
    <scope>NUCLEOTIDE SEQUENCE [LARGE SCALE GENOMIC DNA]</scope>
    <source>
        <strain evidence="3 4">DSM 15591</strain>
    </source>
</reference>
<dbReference type="Gene3D" id="3.30.1490.270">
    <property type="match status" value="1"/>
</dbReference>
<evidence type="ECO:0000259" key="1">
    <source>
        <dbReference type="Pfam" id="PF04168"/>
    </source>
</evidence>
<keyword evidence="4" id="KW-1185">Reference proteome</keyword>
<sequence length="861" mass="95380">MSSPELASLPDQPGLVDAYLPLPDCYDEMRTPEGEVRPHWQYLLDALRTLGPAGIEERWGESRRLIRDNGVTYNPHGDPRGMSRPWELDLLPLLIRSDEWAELERGLIQRAELLNLILRDLYGARDLVRLELIPAELIDGYPGYLLPCKGVDFAGGRPLVHYAADLTRLPDGRWQVISDRAQSPLGAGYALENRVVLSRVLPSVFRDSHVHRLAGFFRSMRRAFTRLAPQHGEEPRVAVLTPGPRNEAYFEHAYLANYLGYTLVQGGDLSVRDGALWLRTLGRLERIDTVLRRLDDVWCDPLELREDSLLGIPGLVQATRLGNVTLANALGSGVLEHPALMAFLPALCQHLLGEELALPGVPTWWCGEDEARARVLDELDQLVVRGVHPSTESNPIQPGTLKPAAREQLVRAIQARPRHYIAQQMVEPATAPALIGQHLEPRPTTLRTFLIAEEEGYSVMPGGLGRVHLTPEAASPVSGQLGGLGKDVWVLASEPERRETLMTLSEITPAVIQESAVSSRVADNLFWIGRYAERAEGLVRLLRITIFKYAERSDYPLSPASSSCLRALLEALTHQTQTFPGFLGPDAEEQLNDPVPELLSLISDRSRVGSLPQTLEALGQAAYSVRDRLSTDTWRIIGDIETLQASLADHPPRVLSQALDELDPLVTSLVAFSGLTQENMTHNEGWHFLETGRRLERGTTIASLLRSTLVPVASEADENMLIEAVLGVTDSTITYRRRYRGGTRVGALLDLVFQDEGNPRALAYQLAMLGRLATELPHGDLAVGRAPAEKLSLKSLTDIRLAEINQLIQIDDSGQRRAQLDTMLGDLNDQLAAMSDAITAQYFRHEEQPHSLLSRVAEMPV</sequence>